<feature type="active site" description="Nucleophile" evidence="7">
    <location>
        <position position="478"/>
    </location>
</feature>
<proteinExistence type="inferred from homology"/>
<keyword evidence="10" id="KW-1185">Reference proteome</keyword>
<dbReference type="Pfam" id="PF03734">
    <property type="entry name" value="YkuD"/>
    <property type="match status" value="1"/>
</dbReference>
<dbReference type="PROSITE" id="PS52029">
    <property type="entry name" value="LD_TPASE"/>
    <property type="match status" value="1"/>
</dbReference>
<dbReference type="RefSeq" id="WP_348758067.1">
    <property type="nucleotide sequence ID" value="NZ_OZ026884.1"/>
</dbReference>
<dbReference type="CDD" id="cd16913">
    <property type="entry name" value="YkuD_like"/>
    <property type="match status" value="1"/>
</dbReference>
<dbReference type="Gene3D" id="2.40.440.10">
    <property type="entry name" value="L,D-transpeptidase catalytic domain-like"/>
    <property type="match status" value="1"/>
</dbReference>
<keyword evidence="6 7" id="KW-0961">Cell wall biogenesis/degradation</keyword>
<organism evidence="9 10">
    <name type="scientific">Candidatus Methylocalor cossyra</name>
    <dbReference type="NCBI Taxonomy" id="3108543"/>
    <lineage>
        <taxon>Bacteria</taxon>
        <taxon>Pseudomonadati</taxon>
        <taxon>Pseudomonadota</taxon>
        <taxon>Gammaproteobacteria</taxon>
        <taxon>Methylococcales</taxon>
        <taxon>Methylococcaceae</taxon>
        <taxon>Candidatus Methylocalor</taxon>
    </lineage>
</organism>
<feature type="active site" description="Proton donor/acceptor" evidence="7">
    <location>
        <position position="459"/>
    </location>
</feature>
<feature type="domain" description="L,D-TPase catalytic" evidence="8">
    <location>
        <begin position="320"/>
        <end position="504"/>
    </location>
</feature>
<evidence type="ECO:0000256" key="3">
    <source>
        <dbReference type="ARBA" id="ARBA00022679"/>
    </source>
</evidence>
<dbReference type="InterPro" id="IPR005490">
    <property type="entry name" value="LD_TPept_cat_dom"/>
</dbReference>
<sequence length="563" mass="62850">MRISTVFALGGLLRLALGISLLVGGPGFAQEPLADTVSARIQSLLREGRHPRLRWGNLADYQTALIELYRQNAWLPLWIRDGKPTAQAEAVIASLAEADDKGLVAADYDVELLRQWSTAPPWAAGDGREMAEFDVALSVAAMRYTANLYWGRINPRTVGFGLSIEPKRVDLPNLVQKIAQSDRPKALIDGLEPKLPLYLALKSALVRYRALAKETPLPPLAFPAKFSPGERHRDIPALRRLLFALGDLPEITPGLGDSELYDPALAEAVKSFQQRHGLGADGVIGKGTLARLTTPLTERVEQIQLGLERLRWLPDSIRGLYLIVNIPSFQLYGSRDGDGFGHYDIQMNVIVGEAVDGRHTPVFHADMTYVIFHPYWNVPHKITVKEFLPAIRRDPAYLARHNLEIVPNFAPNAPVYTPTDETLAMLASGVLKLRQKPGPRNALGLVKFAFPNNNNVYLHSTPSKGLFQRTRRDFSHGCIRVQDPVRLAEWVLAEQGEWTRERIMAAMAGQNPRTVTLKRPIPVYIFYSTVLADRSGRVSFYEDIYGHDRLLRTLLAKGFPYPT</sequence>
<dbReference type="Pfam" id="PF20142">
    <property type="entry name" value="Scaffold"/>
    <property type="match status" value="1"/>
</dbReference>
<dbReference type="InterPro" id="IPR038063">
    <property type="entry name" value="Transpep_catalytic_dom"/>
</dbReference>
<evidence type="ECO:0000256" key="2">
    <source>
        <dbReference type="ARBA" id="ARBA00005992"/>
    </source>
</evidence>
<gene>
    <name evidence="9" type="ORF">MECH1_V1_2782</name>
</gene>
<name>A0ABP1CBC3_9GAMM</name>
<keyword evidence="4 7" id="KW-0133">Cell shape</keyword>
<evidence type="ECO:0000256" key="1">
    <source>
        <dbReference type="ARBA" id="ARBA00004752"/>
    </source>
</evidence>
<dbReference type="PANTHER" id="PTHR41533:SF2">
    <property type="entry name" value="BLR7131 PROTEIN"/>
    <property type="match status" value="1"/>
</dbReference>
<dbReference type="Gene3D" id="1.10.101.10">
    <property type="entry name" value="PGBD-like superfamily/PGBD"/>
    <property type="match status" value="1"/>
</dbReference>
<dbReference type="InterPro" id="IPR045380">
    <property type="entry name" value="LD_TPept_scaffold_dom"/>
</dbReference>
<dbReference type="Pfam" id="PF01471">
    <property type="entry name" value="PG_binding_1"/>
    <property type="match status" value="1"/>
</dbReference>
<evidence type="ECO:0000256" key="5">
    <source>
        <dbReference type="ARBA" id="ARBA00022984"/>
    </source>
</evidence>
<evidence type="ECO:0000259" key="8">
    <source>
        <dbReference type="PROSITE" id="PS52029"/>
    </source>
</evidence>
<dbReference type="InterPro" id="IPR036366">
    <property type="entry name" value="PGBDSf"/>
</dbReference>
<accession>A0ABP1CBC3</accession>
<evidence type="ECO:0000256" key="4">
    <source>
        <dbReference type="ARBA" id="ARBA00022960"/>
    </source>
</evidence>
<reference evidence="9 10" key="1">
    <citation type="submission" date="2024-04" db="EMBL/GenBank/DDBJ databases">
        <authorList>
            <person name="Cremers G."/>
        </authorList>
    </citation>
    <scope>NUCLEOTIDE SEQUENCE [LARGE SCALE GENOMIC DNA]</scope>
    <source>
        <strain evidence="9">MeCH1-AG</strain>
    </source>
</reference>
<evidence type="ECO:0000256" key="6">
    <source>
        <dbReference type="ARBA" id="ARBA00023316"/>
    </source>
</evidence>
<comment type="similarity">
    <text evidence="2">Belongs to the YkuD family.</text>
</comment>
<evidence type="ECO:0000313" key="9">
    <source>
        <dbReference type="EMBL" id="CAL1241558.1"/>
    </source>
</evidence>
<dbReference type="InterPro" id="IPR052905">
    <property type="entry name" value="LD-transpeptidase_YkuD-like"/>
</dbReference>
<keyword evidence="3" id="KW-0808">Transferase</keyword>
<evidence type="ECO:0000313" key="10">
    <source>
        <dbReference type="Proteomes" id="UP001497493"/>
    </source>
</evidence>
<dbReference type="Proteomes" id="UP001497493">
    <property type="component" value="Chromosome"/>
</dbReference>
<dbReference type="EMBL" id="OZ026884">
    <property type="protein sequence ID" value="CAL1241558.1"/>
    <property type="molecule type" value="Genomic_DNA"/>
</dbReference>
<dbReference type="PANTHER" id="PTHR41533">
    <property type="entry name" value="L,D-TRANSPEPTIDASE HI_1667-RELATED"/>
    <property type="match status" value="1"/>
</dbReference>
<comment type="pathway">
    <text evidence="1 7">Cell wall biogenesis; peptidoglycan biosynthesis.</text>
</comment>
<keyword evidence="5 7" id="KW-0573">Peptidoglycan synthesis</keyword>
<dbReference type="SUPFAM" id="SSF141523">
    <property type="entry name" value="L,D-transpeptidase catalytic domain-like"/>
    <property type="match status" value="1"/>
</dbReference>
<protein>
    <submittedName>
        <fullName evidence="9">Murein L,D-transpeptidase YcbB/YkuD</fullName>
    </submittedName>
</protein>
<dbReference type="InterPro" id="IPR002477">
    <property type="entry name" value="Peptidoglycan-bd-like"/>
</dbReference>
<dbReference type="InterPro" id="IPR036365">
    <property type="entry name" value="PGBD-like_sf"/>
</dbReference>
<dbReference type="SUPFAM" id="SSF47090">
    <property type="entry name" value="PGBD-like"/>
    <property type="match status" value="1"/>
</dbReference>
<evidence type="ECO:0000256" key="7">
    <source>
        <dbReference type="PROSITE-ProRule" id="PRU01373"/>
    </source>
</evidence>